<proteinExistence type="inferred from homology"/>
<name>A0ABD1GBU8_SALDI</name>
<dbReference type="PANTHER" id="PTHR31301:SF132">
    <property type="entry name" value="LOB DOMAIN-CONTAINING PROTEIN 27-LIKE"/>
    <property type="match status" value="1"/>
</dbReference>
<dbReference type="Pfam" id="PF03195">
    <property type="entry name" value="LOB"/>
    <property type="match status" value="1"/>
</dbReference>
<evidence type="ECO:0000313" key="4">
    <source>
        <dbReference type="Proteomes" id="UP001567538"/>
    </source>
</evidence>
<accession>A0ABD1GBU8</accession>
<comment type="caution">
    <text evidence="3">The sequence shown here is derived from an EMBL/GenBank/DDBJ whole genome shotgun (WGS) entry which is preliminary data.</text>
</comment>
<dbReference type="InterPro" id="IPR004883">
    <property type="entry name" value="LOB"/>
</dbReference>
<evidence type="ECO:0000313" key="3">
    <source>
        <dbReference type="EMBL" id="KAL1541566.1"/>
    </source>
</evidence>
<evidence type="ECO:0000256" key="1">
    <source>
        <dbReference type="ARBA" id="ARBA00005474"/>
    </source>
</evidence>
<feature type="domain" description="LOB" evidence="2">
    <location>
        <begin position="9"/>
        <end position="110"/>
    </location>
</feature>
<comment type="similarity">
    <text evidence="1">Belongs to the LOB domain-containing protein family.</text>
</comment>
<gene>
    <name evidence="3" type="ORF">AAHA92_25771</name>
</gene>
<dbReference type="EMBL" id="JBEAFC010000009">
    <property type="protein sequence ID" value="KAL1541566.1"/>
    <property type="molecule type" value="Genomic_DNA"/>
</dbReference>
<dbReference type="PROSITE" id="PS50891">
    <property type="entry name" value="LOB"/>
    <property type="match status" value="1"/>
</dbReference>
<protein>
    <submittedName>
        <fullName evidence="3">LOB domain-containing protein 27-like</fullName>
    </submittedName>
</protein>
<dbReference type="AlphaFoldDB" id="A0ABD1GBU8"/>
<keyword evidence="4" id="KW-1185">Reference proteome</keyword>
<sequence>MTLRSGSGQACAACKFQRRRCTPQCLLAPFFPADQPQVFQSVHRLFGVKHIQKLLKELHPDQRVMAIKSVKFHAAMRERNPVYGCLVELQNLASQVQLVEEELHAILQQLFYYRQQQQDASPGDDYLSQLQLGMAPPGNTVMAVLGQSEYNNLVATQASSGSNNVNGNHYNKDHNNVDSLLMQKTCSYSNNNNDYHNNIDSIVMQSQMTTSQTMPTVPQVYNEMYSFFDNIDDRQSYVGPKEVYESSLDSSVRDCTQSDEHMAENELKNAAACFSLTSFN</sequence>
<evidence type="ECO:0000259" key="2">
    <source>
        <dbReference type="PROSITE" id="PS50891"/>
    </source>
</evidence>
<organism evidence="3 4">
    <name type="scientific">Salvia divinorum</name>
    <name type="common">Maria pastora</name>
    <name type="synonym">Diviner's sage</name>
    <dbReference type="NCBI Taxonomy" id="28513"/>
    <lineage>
        <taxon>Eukaryota</taxon>
        <taxon>Viridiplantae</taxon>
        <taxon>Streptophyta</taxon>
        <taxon>Embryophyta</taxon>
        <taxon>Tracheophyta</taxon>
        <taxon>Spermatophyta</taxon>
        <taxon>Magnoliopsida</taxon>
        <taxon>eudicotyledons</taxon>
        <taxon>Gunneridae</taxon>
        <taxon>Pentapetalae</taxon>
        <taxon>asterids</taxon>
        <taxon>lamiids</taxon>
        <taxon>Lamiales</taxon>
        <taxon>Lamiaceae</taxon>
        <taxon>Nepetoideae</taxon>
        <taxon>Mentheae</taxon>
        <taxon>Salviinae</taxon>
        <taxon>Salvia</taxon>
        <taxon>Salvia subgen. Calosphace</taxon>
    </lineage>
</organism>
<dbReference type="PANTHER" id="PTHR31301">
    <property type="entry name" value="LOB DOMAIN-CONTAINING PROTEIN 4-RELATED"/>
    <property type="match status" value="1"/>
</dbReference>
<reference evidence="3 4" key="1">
    <citation type="submission" date="2024-06" db="EMBL/GenBank/DDBJ databases">
        <title>A chromosome level genome sequence of Diviner's sage (Salvia divinorum).</title>
        <authorList>
            <person name="Ford S.A."/>
            <person name="Ro D.-K."/>
            <person name="Ness R.W."/>
            <person name="Phillips M.A."/>
        </authorList>
    </citation>
    <scope>NUCLEOTIDE SEQUENCE [LARGE SCALE GENOMIC DNA]</scope>
    <source>
        <strain evidence="3">SAF-2024a</strain>
        <tissue evidence="3">Leaf</tissue>
    </source>
</reference>
<dbReference type="Proteomes" id="UP001567538">
    <property type="component" value="Unassembled WGS sequence"/>
</dbReference>